<evidence type="ECO:0000313" key="2">
    <source>
        <dbReference type="EMBL" id="VFS48482.1"/>
    </source>
</evidence>
<gene>
    <name evidence="1" type="ORF">CRN84_11135</name>
    <name evidence="2" type="ORF">NCTC12282_03219</name>
</gene>
<dbReference type="AlphaFoldDB" id="A0A2C6DKX9"/>
<dbReference type="OrthoDB" id="6534366at2"/>
<keyword evidence="3" id="KW-1185">Reference proteome</keyword>
<evidence type="ECO:0000313" key="4">
    <source>
        <dbReference type="Proteomes" id="UP000373449"/>
    </source>
</evidence>
<dbReference type="Gene3D" id="1.25.10.10">
    <property type="entry name" value="Leucine-rich Repeat Variant"/>
    <property type="match status" value="2"/>
</dbReference>
<proteinExistence type="predicted"/>
<dbReference type="EMBL" id="CAADJA010000002">
    <property type="protein sequence ID" value="VFS48482.1"/>
    <property type="molecule type" value="Genomic_DNA"/>
</dbReference>
<dbReference type="EMBL" id="PDDX01000001">
    <property type="protein sequence ID" value="PHI29857.1"/>
    <property type="molecule type" value="Genomic_DNA"/>
</dbReference>
<dbReference type="STRING" id="1111728.GCA_000427805_01839"/>
<dbReference type="InterPro" id="IPR011989">
    <property type="entry name" value="ARM-like"/>
</dbReference>
<dbReference type="InterPro" id="IPR016024">
    <property type="entry name" value="ARM-type_fold"/>
</dbReference>
<dbReference type="RefSeq" id="WP_029096541.1">
    <property type="nucleotide sequence ID" value="NZ_CAADJA010000002.1"/>
</dbReference>
<dbReference type="Proteomes" id="UP000373449">
    <property type="component" value="Unassembled WGS sequence"/>
</dbReference>
<reference evidence="2 4" key="3">
    <citation type="submission" date="2019-03" db="EMBL/GenBank/DDBJ databases">
        <authorList>
            <consortium name="Pathogen Informatics"/>
        </authorList>
    </citation>
    <scope>NUCLEOTIDE SEQUENCE [LARGE SCALE GENOMIC DNA]</scope>
    <source>
        <strain evidence="2 4">NCTC12282</strain>
    </source>
</reference>
<name>A0A2C6DKX9_9GAMM</name>
<sequence>MNRLDALIKQMQIQLDAPKNTHFKQPQWRADSPDDLRQLCHHYNGFIRQQAVALLGLMQDARAMPDIISCLNDWVVEVRLAAQHSLAELLINQHAQSMTSCLPELYQLLDCGRDDHLASVNRVVGFLLQPENQQHIISAISDKRPKVARLALQLVIDHHLLSTGEIIELALNHDDVMVRFTAVRLFLTEAKSVSQQQLLIVLHDSFAPIRLMAIEYLNQHSSPLLAKHQIEALLFDHHTRIRSWAIKQLNDRGMDLAAFYCLVLQDKAETAKKLSCALWGIGAIQHPQAISIVSPFMQHHFPSVRRAALQLLVKLLTGSVRDLLLNSVMDISPTVTKEAVRLFAKQQLSLSLLELQILVAKAESPHQFIACNQLANRLNKWDRLIFLLNQISLNHHNDTVDQLYRWYEKFNQSGTQPSAGQIEQVALLIDHPWFKQNLRCYDGLYNILMFFKQ</sequence>
<evidence type="ECO:0000313" key="1">
    <source>
        <dbReference type="EMBL" id="PHI29857.1"/>
    </source>
</evidence>
<reference evidence="3" key="2">
    <citation type="submission" date="2017-09" db="EMBL/GenBank/DDBJ databases">
        <title>FDA dAtabase for Regulatory Grade micrObial Sequences (FDA-ARGOS): Supporting development and validation of Infectious Disease Dx tests.</title>
        <authorList>
            <person name="Minogue T."/>
            <person name="Wolcott M."/>
            <person name="Wasieloski L."/>
            <person name="Aguilar W."/>
            <person name="Moore D."/>
            <person name="Tallon L."/>
            <person name="Sadzewicz L."/>
            <person name="Ott S."/>
            <person name="Zhao X."/>
            <person name="Nagaraj S."/>
            <person name="Vavikolanu K."/>
            <person name="Aluvathingal J."/>
            <person name="Nadendla S."/>
            <person name="Sichtig H."/>
        </authorList>
    </citation>
    <scope>NUCLEOTIDE SEQUENCE [LARGE SCALE GENOMIC DNA]</scope>
    <source>
        <strain evidence="3">FDAARGOS_387</strain>
    </source>
</reference>
<dbReference type="SUPFAM" id="SSF48371">
    <property type="entry name" value="ARM repeat"/>
    <property type="match status" value="1"/>
</dbReference>
<organism evidence="1 3">
    <name type="scientific">Budvicia aquatica</name>
    <dbReference type="NCBI Taxonomy" id="82979"/>
    <lineage>
        <taxon>Bacteria</taxon>
        <taxon>Pseudomonadati</taxon>
        <taxon>Pseudomonadota</taxon>
        <taxon>Gammaproteobacteria</taxon>
        <taxon>Enterobacterales</taxon>
        <taxon>Budviciaceae</taxon>
        <taxon>Budvicia</taxon>
    </lineage>
</organism>
<evidence type="ECO:0000313" key="3">
    <source>
        <dbReference type="Proteomes" id="UP000224974"/>
    </source>
</evidence>
<reference evidence="1" key="1">
    <citation type="submission" date="2017-09" db="EMBL/GenBank/DDBJ databases">
        <title>FDA dAtabase for Regulatory Grade micrObial Sequences (FDA-ARGOS): Supporting development and validation of Infectious Disease Dx tests.</title>
        <authorList>
            <person name="Minogue T."/>
            <person name="Wolcott M."/>
            <person name="Wasieloski L."/>
            <person name="Aguilar W."/>
            <person name="Moore D."/>
            <person name="Tallon L.J."/>
            <person name="Sadzewicz L."/>
            <person name="Ott S."/>
            <person name="Zhao X."/>
            <person name="Nagaraj S."/>
            <person name="Vavikolanu K."/>
            <person name="Aluvathingal J."/>
            <person name="Nadendla S."/>
            <person name="Sichtig H."/>
        </authorList>
    </citation>
    <scope>NUCLEOTIDE SEQUENCE</scope>
    <source>
        <strain evidence="1">FDAARGOS_387</strain>
    </source>
</reference>
<accession>A0A2C6DKX9</accession>
<dbReference type="Proteomes" id="UP000224974">
    <property type="component" value="Unassembled WGS sequence"/>
</dbReference>
<protein>
    <submittedName>
        <fullName evidence="2">Putative oxidoreductase/HEAT repeat-containing protein</fullName>
    </submittedName>
</protein>